<gene>
    <name evidence="4" type="ORF">JK361_03065</name>
</gene>
<evidence type="ECO:0000256" key="2">
    <source>
        <dbReference type="SAM" id="SignalP"/>
    </source>
</evidence>
<proteinExistence type="predicted"/>
<feature type="region of interest" description="Disordered" evidence="1">
    <location>
        <begin position="418"/>
        <end position="444"/>
    </location>
</feature>
<keyword evidence="4" id="KW-0378">Hydrolase</keyword>
<feature type="domain" description="SGNH hydrolase-type esterase" evidence="3">
    <location>
        <begin position="200"/>
        <end position="382"/>
    </location>
</feature>
<evidence type="ECO:0000313" key="5">
    <source>
        <dbReference type="Proteomes" id="UP000621386"/>
    </source>
</evidence>
<dbReference type="InterPro" id="IPR013830">
    <property type="entry name" value="SGNH_hydro"/>
</dbReference>
<sequence>MAKVVRGLTVLLPALLPALTVPAAAEPAPLPWTGSWETAPSGTTAALPGAAVRNVVHLSIGGVAVRVRLSNRLGTRPLRLGAVTVALRRKAGPDAVPGTLHTATFHGTREVTVPPGEDAVTDPVPLPVPPAADLLVTVYTPGDSGPATNHRTALQTSYVARAGAGRAADEDGGAYKTTTSQWYYVAGVDVRGIAGGGIAAFGDSLTDGNGSTSGANRRWPDQLARRLREYRIGVLNAGISGNRLLRDGTGPSALARLDADALDRAGVRVLVVFEGINDIKGTPEASDPAAYAAAYRALVARAHARGIRVVGVTLTPYAGYPAWTAAREAVRLRVNAFIRTGGAFDAVADADAVVRDPAEPARIRPAYDPGDHLHFNDTGMAAVADTVRRALTRRPVRPALPGLTQATVPAIPTALTVPAAPGARTAPVTPAPPRPAGPPRSAGR</sequence>
<dbReference type="Proteomes" id="UP000621386">
    <property type="component" value="Unassembled WGS sequence"/>
</dbReference>
<protein>
    <submittedName>
        <fullName evidence="4">SGNH/GDSL hydrolase family protein</fullName>
    </submittedName>
</protein>
<feature type="chain" id="PRO_5046148662" evidence="2">
    <location>
        <begin position="24"/>
        <end position="444"/>
    </location>
</feature>
<comment type="caution">
    <text evidence="4">The sequence shown here is derived from an EMBL/GenBank/DDBJ whole genome shotgun (WGS) entry which is preliminary data.</text>
</comment>
<feature type="signal peptide" evidence="2">
    <location>
        <begin position="1"/>
        <end position="23"/>
    </location>
</feature>
<dbReference type="Pfam" id="PF13472">
    <property type="entry name" value="Lipase_GDSL_2"/>
    <property type="match status" value="1"/>
</dbReference>
<evidence type="ECO:0000313" key="4">
    <source>
        <dbReference type="EMBL" id="MBL1103592.1"/>
    </source>
</evidence>
<dbReference type="Gene3D" id="3.40.50.1110">
    <property type="entry name" value="SGNH hydrolase"/>
    <property type="match status" value="1"/>
</dbReference>
<dbReference type="PANTHER" id="PTHR43784">
    <property type="entry name" value="GDSL-LIKE LIPASE/ACYLHYDROLASE, PUTATIVE (AFU_ORTHOLOGUE AFUA_2G00820)-RELATED"/>
    <property type="match status" value="1"/>
</dbReference>
<organism evidence="4 5">
    <name type="scientific">Streptomyces musisoli</name>
    <dbReference type="NCBI Taxonomy" id="2802280"/>
    <lineage>
        <taxon>Bacteria</taxon>
        <taxon>Bacillati</taxon>
        <taxon>Actinomycetota</taxon>
        <taxon>Actinomycetes</taxon>
        <taxon>Kitasatosporales</taxon>
        <taxon>Streptomycetaceae</taxon>
        <taxon>Streptomyces</taxon>
    </lineage>
</organism>
<dbReference type="SUPFAM" id="SSF52266">
    <property type="entry name" value="SGNH hydrolase"/>
    <property type="match status" value="1"/>
</dbReference>
<dbReference type="EMBL" id="JAERRH010000001">
    <property type="protein sequence ID" value="MBL1103592.1"/>
    <property type="molecule type" value="Genomic_DNA"/>
</dbReference>
<name>A0ABS1NU42_9ACTN</name>
<feature type="compositionally biased region" description="Pro residues" evidence="1">
    <location>
        <begin position="429"/>
        <end position="438"/>
    </location>
</feature>
<dbReference type="PANTHER" id="PTHR43784:SF2">
    <property type="entry name" value="GDSL-LIKE LIPASE_ACYLHYDROLASE, PUTATIVE (AFU_ORTHOLOGUE AFUA_2G00820)-RELATED"/>
    <property type="match status" value="1"/>
</dbReference>
<evidence type="ECO:0000259" key="3">
    <source>
        <dbReference type="Pfam" id="PF13472"/>
    </source>
</evidence>
<dbReference type="RefSeq" id="WP_201814029.1">
    <property type="nucleotide sequence ID" value="NZ_JAERRH010000001.1"/>
</dbReference>
<feature type="compositionally biased region" description="Low complexity" evidence="1">
    <location>
        <begin position="418"/>
        <end position="428"/>
    </location>
</feature>
<reference evidence="4 5" key="1">
    <citation type="submission" date="2021-01" db="EMBL/GenBank/DDBJ databases">
        <title>WGS of actinomycetes isolated from Thailand.</title>
        <authorList>
            <person name="Thawai C."/>
        </authorList>
    </citation>
    <scope>NUCLEOTIDE SEQUENCE [LARGE SCALE GENOMIC DNA]</scope>
    <source>
        <strain evidence="4 5">CH5-8</strain>
    </source>
</reference>
<accession>A0ABS1NU42</accession>
<evidence type="ECO:0000256" key="1">
    <source>
        <dbReference type="SAM" id="MobiDB-lite"/>
    </source>
</evidence>
<dbReference type="GO" id="GO:0016787">
    <property type="term" value="F:hydrolase activity"/>
    <property type="evidence" value="ECO:0007669"/>
    <property type="project" value="UniProtKB-KW"/>
</dbReference>
<dbReference type="InterPro" id="IPR053140">
    <property type="entry name" value="GDSL_Rv0518-like"/>
</dbReference>
<dbReference type="InterPro" id="IPR036514">
    <property type="entry name" value="SGNH_hydro_sf"/>
</dbReference>
<keyword evidence="2" id="KW-0732">Signal</keyword>
<keyword evidence="5" id="KW-1185">Reference proteome</keyword>